<keyword evidence="2" id="KW-1185">Reference proteome</keyword>
<gene>
    <name evidence="1" type="ORF">H5410_057541</name>
</gene>
<proteinExistence type="predicted"/>
<evidence type="ECO:0000313" key="1">
    <source>
        <dbReference type="EMBL" id="KAG5577407.1"/>
    </source>
</evidence>
<organism evidence="1 2">
    <name type="scientific">Solanum commersonii</name>
    <name type="common">Commerson's wild potato</name>
    <name type="synonym">Commerson's nightshade</name>
    <dbReference type="NCBI Taxonomy" id="4109"/>
    <lineage>
        <taxon>Eukaryota</taxon>
        <taxon>Viridiplantae</taxon>
        <taxon>Streptophyta</taxon>
        <taxon>Embryophyta</taxon>
        <taxon>Tracheophyta</taxon>
        <taxon>Spermatophyta</taxon>
        <taxon>Magnoliopsida</taxon>
        <taxon>eudicotyledons</taxon>
        <taxon>Gunneridae</taxon>
        <taxon>Pentapetalae</taxon>
        <taxon>asterids</taxon>
        <taxon>lamiids</taxon>
        <taxon>Solanales</taxon>
        <taxon>Solanaceae</taxon>
        <taxon>Solanoideae</taxon>
        <taxon>Solaneae</taxon>
        <taxon>Solanum</taxon>
    </lineage>
</organism>
<dbReference type="Proteomes" id="UP000824120">
    <property type="component" value="Chromosome 11"/>
</dbReference>
<comment type="caution">
    <text evidence="1">The sequence shown here is derived from an EMBL/GenBank/DDBJ whole genome shotgun (WGS) entry which is preliminary data.</text>
</comment>
<name>A0A9J5WQC8_SOLCO</name>
<reference evidence="1 2" key="1">
    <citation type="submission" date="2020-09" db="EMBL/GenBank/DDBJ databases">
        <title>De no assembly of potato wild relative species, Solanum commersonii.</title>
        <authorList>
            <person name="Cho K."/>
        </authorList>
    </citation>
    <scope>NUCLEOTIDE SEQUENCE [LARGE SCALE GENOMIC DNA]</scope>
    <source>
        <strain evidence="1">LZ3.2</strain>
        <tissue evidence="1">Leaf</tissue>
    </source>
</reference>
<accession>A0A9J5WQC8</accession>
<sequence length="77" mass="8883">MMEMRKMKRLGSVQVKNGHRDHEPLILAIAKGMEVHITIAKAKERASSRSRRPQRRYIVIVSLRVAIAKVKMTCTRN</sequence>
<dbReference type="EMBL" id="JACXVP010000011">
    <property type="protein sequence ID" value="KAG5577407.1"/>
    <property type="molecule type" value="Genomic_DNA"/>
</dbReference>
<dbReference type="AlphaFoldDB" id="A0A9J5WQC8"/>
<protein>
    <submittedName>
        <fullName evidence="1">Uncharacterized protein</fullName>
    </submittedName>
</protein>
<evidence type="ECO:0000313" key="2">
    <source>
        <dbReference type="Proteomes" id="UP000824120"/>
    </source>
</evidence>